<accession>A0A0A9HHB7</accession>
<evidence type="ECO:0008006" key="3">
    <source>
        <dbReference type="Google" id="ProtNLM"/>
    </source>
</evidence>
<feature type="chain" id="PRO_5002063034" description="Secreted protein" evidence="1">
    <location>
        <begin position="17"/>
        <end position="66"/>
    </location>
</feature>
<organism evidence="2">
    <name type="scientific">Arundo donax</name>
    <name type="common">Giant reed</name>
    <name type="synonym">Donax arundinaceus</name>
    <dbReference type="NCBI Taxonomy" id="35708"/>
    <lineage>
        <taxon>Eukaryota</taxon>
        <taxon>Viridiplantae</taxon>
        <taxon>Streptophyta</taxon>
        <taxon>Embryophyta</taxon>
        <taxon>Tracheophyta</taxon>
        <taxon>Spermatophyta</taxon>
        <taxon>Magnoliopsida</taxon>
        <taxon>Liliopsida</taxon>
        <taxon>Poales</taxon>
        <taxon>Poaceae</taxon>
        <taxon>PACMAD clade</taxon>
        <taxon>Arundinoideae</taxon>
        <taxon>Arundineae</taxon>
        <taxon>Arundo</taxon>
    </lineage>
</organism>
<dbReference type="EMBL" id="GBRH01161784">
    <property type="protein sequence ID" value="JAE36112.1"/>
    <property type="molecule type" value="Transcribed_RNA"/>
</dbReference>
<protein>
    <recommendedName>
        <fullName evidence="3">Secreted protein</fullName>
    </recommendedName>
</protein>
<name>A0A0A9HHB7_ARUDO</name>
<sequence length="66" mass="7639">MILYLLGCSLFMVLKASFSFLDGRCTNCLLNAHQSTRCCQIQTSSGRNNQLFRSGERTLKRMDWWS</sequence>
<evidence type="ECO:0000313" key="2">
    <source>
        <dbReference type="EMBL" id="JAE36112.1"/>
    </source>
</evidence>
<reference evidence="2" key="2">
    <citation type="journal article" date="2015" name="Data Brief">
        <title>Shoot transcriptome of the giant reed, Arundo donax.</title>
        <authorList>
            <person name="Barrero R.A."/>
            <person name="Guerrero F.D."/>
            <person name="Moolhuijzen P."/>
            <person name="Goolsby J.A."/>
            <person name="Tidwell J."/>
            <person name="Bellgard S.E."/>
            <person name="Bellgard M.I."/>
        </authorList>
    </citation>
    <scope>NUCLEOTIDE SEQUENCE</scope>
    <source>
        <tissue evidence="2">Shoot tissue taken approximately 20 cm above the soil surface</tissue>
    </source>
</reference>
<keyword evidence="1" id="KW-0732">Signal</keyword>
<feature type="signal peptide" evidence="1">
    <location>
        <begin position="1"/>
        <end position="16"/>
    </location>
</feature>
<proteinExistence type="predicted"/>
<reference evidence="2" key="1">
    <citation type="submission" date="2014-09" db="EMBL/GenBank/DDBJ databases">
        <authorList>
            <person name="Magalhaes I.L.F."/>
            <person name="Oliveira U."/>
            <person name="Santos F.R."/>
            <person name="Vidigal T.H.D.A."/>
            <person name="Brescovit A.D."/>
            <person name="Santos A.J."/>
        </authorList>
    </citation>
    <scope>NUCLEOTIDE SEQUENCE</scope>
    <source>
        <tissue evidence="2">Shoot tissue taken approximately 20 cm above the soil surface</tissue>
    </source>
</reference>
<evidence type="ECO:0000256" key="1">
    <source>
        <dbReference type="SAM" id="SignalP"/>
    </source>
</evidence>
<dbReference type="AlphaFoldDB" id="A0A0A9HHB7"/>